<dbReference type="AlphaFoldDB" id="A0A517MN77"/>
<keyword evidence="4" id="KW-1185">Reference proteome</keyword>
<name>A0A517MN77_9BACT</name>
<dbReference type="EMBL" id="CP036262">
    <property type="protein sequence ID" value="QDS96336.1"/>
    <property type="molecule type" value="Genomic_DNA"/>
</dbReference>
<keyword evidence="1" id="KW-0472">Membrane</keyword>
<evidence type="ECO:0000256" key="1">
    <source>
        <dbReference type="SAM" id="Phobius"/>
    </source>
</evidence>
<evidence type="ECO:0000313" key="3">
    <source>
        <dbReference type="EMBL" id="QDS96336.1"/>
    </source>
</evidence>
<keyword evidence="1" id="KW-1133">Transmembrane helix</keyword>
<protein>
    <submittedName>
        <fullName evidence="3">Acyltransferase family protein</fullName>
    </submittedName>
</protein>
<proteinExistence type="predicted"/>
<dbReference type="PANTHER" id="PTHR23028:SF53">
    <property type="entry name" value="ACYL_TRANSF_3 DOMAIN-CONTAINING PROTEIN"/>
    <property type="match status" value="1"/>
</dbReference>
<accession>A0A517MN77</accession>
<dbReference type="RefSeq" id="WP_145354496.1">
    <property type="nucleotide sequence ID" value="NZ_CP036262.1"/>
</dbReference>
<gene>
    <name evidence="3" type="ORF">FF011L_51440</name>
</gene>
<keyword evidence="3" id="KW-0808">Transferase</keyword>
<evidence type="ECO:0000313" key="4">
    <source>
        <dbReference type="Proteomes" id="UP000320672"/>
    </source>
</evidence>
<dbReference type="GO" id="GO:0016747">
    <property type="term" value="F:acyltransferase activity, transferring groups other than amino-acyl groups"/>
    <property type="evidence" value="ECO:0007669"/>
    <property type="project" value="InterPro"/>
</dbReference>
<feature type="transmembrane region" description="Helical" evidence="1">
    <location>
        <begin position="35"/>
        <end position="57"/>
    </location>
</feature>
<dbReference type="GO" id="GO:0016020">
    <property type="term" value="C:membrane"/>
    <property type="evidence" value="ECO:0007669"/>
    <property type="project" value="TreeGrafter"/>
</dbReference>
<feature type="transmembrane region" description="Helical" evidence="1">
    <location>
        <begin position="77"/>
        <end position="98"/>
    </location>
</feature>
<dbReference type="OrthoDB" id="9814807at2"/>
<keyword evidence="1" id="KW-0812">Transmembrane</keyword>
<dbReference type="GO" id="GO:0000271">
    <property type="term" value="P:polysaccharide biosynthetic process"/>
    <property type="evidence" value="ECO:0007669"/>
    <property type="project" value="TreeGrafter"/>
</dbReference>
<dbReference type="Proteomes" id="UP000320672">
    <property type="component" value="Chromosome"/>
</dbReference>
<dbReference type="KEGG" id="rml:FF011L_51440"/>
<reference evidence="3 4" key="1">
    <citation type="submission" date="2019-02" db="EMBL/GenBank/DDBJ databases">
        <title>Deep-cultivation of Planctomycetes and their phenomic and genomic characterization uncovers novel biology.</title>
        <authorList>
            <person name="Wiegand S."/>
            <person name="Jogler M."/>
            <person name="Boedeker C."/>
            <person name="Pinto D."/>
            <person name="Vollmers J."/>
            <person name="Rivas-Marin E."/>
            <person name="Kohn T."/>
            <person name="Peeters S.H."/>
            <person name="Heuer A."/>
            <person name="Rast P."/>
            <person name="Oberbeckmann S."/>
            <person name="Bunk B."/>
            <person name="Jeske O."/>
            <person name="Meyerdierks A."/>
            <person name="Storesund J.E."/>
            <person name="Kallscheuer N."/>
            <person name="Luecker S."/>
            <person name="Lage O.M."/>
            <person name="Pohl T."/>
            <person name="Merkel B.J."/>
            <person name="Hornburger P."/>
            <person name="Mueller R.-W."/>
            <person name="Bruemmer F."/>
            <person name="Labrenz M."/>
            <person name="Spormann A.M."/>
            <person name="Op den Camp H."/>
            <person name="Overmann J."/>
            <person name="Amann R."/>
            <person name="Jetten M.S.M."/>
            <person name="Mascher T."/>
            <person name="Medema M.H."/>
            <person name="Devos D.P."/>
            <person name="Kaster A.-K."/>
            <person name="Ovreas L."/>
            <person name="Rohde M."/>
            <person name="Galperin M.Y."/>
            <person name="Jogler C."/>
        </authorList>
    </citation>
    <scope>NUCLEOTIDE SEQUENCE [LARGE SCALE GENOMIC DNA]</scope>
    <source>
        <strain evidence="3 4">FF011L</strain>
    </source>
</reference>
<feature type="transmembrane region" description="Helical" evidence="1">
    <location>
        <begin position="192"/>
        <end position="217"/>
    </location>
</feature>
<evidence type="ECO:0000259" key="2">
    <source>
        <dbReference type="Pfam" id="PF01757"/>
    </source>
</evidence>
<dbReference type="InterPro" id="IPR050879">
    <property type="entry name" value="Acyltransferase_3"/>
</dbReference>
<sequence length="299" mass="32599">MPRAPWLDITRLIAMAMVAVQHVLSICDFPTPHLLFQLDLGQIGVAIFFAISGFLALSPSPLNTRQWLFRRLLRIYIPYWITVAGLLTANAIAGYKPVSTSLVISEFLGLAGWTHRGQLIGVHLWFISLLLFCYLLAALIRKFPALLPLTIIISIASLAADAHFAQHTIAFLTGVTLSTNPHAIRPRYQIPIIAIASLAAYSIHPGFITIAVAIVAIGTQFLPGSFSPATITKLARTSNLSYHFYLVHGPVYLATAKGLDKSLPATLIIGTIAAIAAALVLHKIETFIRTRFSKPTTNK</sequence>
<feature type="domain" description="Acyltransferase 3" evidence="2">
    <location>
        <begin position="5"/>
        <end position="282"/>
    </location>
</feature>
<dbReference type="Pfam" id="PF01757">
    <property type="entry name" value="Acyl_transf_3"/>
    <property type="match status" value="1"/>
</dbReference>
<dbReference type="InterPro" id="IPR002656">
    <property type="entry name" value="Acyl_transf_3_dom"/>
</dbReference>
<feature type="transmembrane region" description="Helical" evidence="1">
    <location>
        <begin position="262"/>
        <end position="281"/>
    </location>
</feature>
<dbReference type="PANTHER" id="PTHR23028">
    <property type="entry name" value="ACETYLTRANSFERASE"/>
    <property type="match status" value="1"/>
</dbReference>
<organism evidence="3 4">
    <name type="scientific">Roseimaritima multifibrata</name>
    <dbReference type="NCBI Taxonomy" id="1930274"/>
    <lineage>
        <taxon>Bacteria</taxon>
        <taxon>Pseudomonadati</taxon>
        <taxon>Planctomycetota</taxon>
        <taxon>Planctomycetia</taxon>
        <taxon>Pirellulales</taxon>
        <taxon>Pirellulaceae</taxon>
        <taxon>Roseimaritima</taxon>
    </lineage>
</organism>
<keyword evidence="3" id="KW-0012">Acyltransferase</keyword>
<feature type="transmembrane region" description="Helical" evidence="1">
    <location>
        <begin position="118"/>
        <end position="140"/>
    </location>
</feature>